<dbReference type="Pfam" id="PF07110">
    <property type="entry name" value="EthD"/>
    <property type="match status" value="1"/>
</dbReference>
<dbReference type="InterPro" id="IPR009799">
    <property type="entry name" value="EthD_dom"/>
</dbReference>
<protein>
    <recommendedName>
        <fullName evidence="3">EthD domain-containing protein</fullName>
    </recommendedName>
</protein>
<evidence type="ECO:0000259" key="3">
    <source>
        <dbReference type="Pfam" id="PF07110"/>
    </source>
</evidence>
<dbReference type="AlphaFoldDB" id="A0AA43TVR3"/>
<dbReference type="SUPFAM" id="SSF54909">
    <property type="entry name" value="Dimeric alpha+beta barrel"/>
    <property type="match status" value="1"/>
</dbReference>
<dbReference type="EMBL" id="JAPUFD010000010">
    <property type="protein sequence ID" value="MDI1489704.1"/>
    <property type="molecule type" value="Genomic_DNA"/>
</dbReference>
<feature type="compositionally biased region" description="Polar residues" evidence="2">
    <location>
        <begin position="1"/>
        <end position="10"/>
    </location>
</feature>
<reference evidence="4" key="1">
    <citation type="journal article" date="2023" name="Genome Biol. Evol.">
        <title>First Whole Genome Sequence and Flow Cytometry Genome Size Data for the Lichen-Forming Fungus Ramalina farinacea (Ascomycota).</title>
        <authorList>
            <person name="Llewellyn T."/>
            <person name="Mian S."/>
            <person name="Hill R."/>
            <person name="Leitch I.J."/>
            <person name="Gaya E."/>
        </authorList>
    </citation>
    <scope>NUCLEOTIDE SEQUENCE</scope>
    <source>
        <strain evidence="4">LIQ254RAFAR</strain>
    </source>
</reference>
<accession>A0AA43TVR3</accession>
<gene>
    <name evidence="4" type="ORF">OHK93_000902</name>
</gene>
<dbReference type="InterPro" id="IPR011008">
    <property type="entry name" value="Dimeric_a/b-barrel"/>
</dbReference>
<evidence type="ECO:0000256" key="1">
    <source>
        <dbReference type="ARBA" id="ARBA00005986"/>
    </source>
</evidence>
<dbReference type="Gene3D" id="3.30.70.100">
    <property type="match status" value="1"/>
</dbReference>
<keyword evidence="5" id="KW-1185">Reference proteome</keyword>
<evidence type="ECO:0000313" key="4">
    <source>
        <dbReference type="EMBL" id="MDI1489704.1"/>
    </source>
</evidence>
<evidence type="ECO:0000313" key="5">
    <source>
        <dbReference type="Proteomes" id="UP001161017"/>
    </source>
</evidence>
<name>A0AA43TVR3_9LECA</name>
<proteinExistence type="inferred from homology"/>
<organism evidence="4 5">
    <name type="scientific">Ramalina farinacea</name>
    <dbReference type="NCBI Taxonomy" id="258253"/>
    <lineage>
        <taxon>Eukaryota</taxon>
        <taxon>Fungi</taxon>
        <taxon>Dikarya</taxon>
        <taxon>Ascomycota</taxon>
        <taxon>Pezizomycotina</taxon>
        <taxon>Lecanoromycetes</taxon>
        <taxon>OSLEUM clade</taxon>
        <taxon>Lecanoromycetidae</taxon>
        <taxon>Lecanorales</taxon>
        <taxon>Lecanorineae</taxon>
        <taxon>Ramalinaceae</taxon>
        <taxon>Ramalina</taxon>
    </lineage>
</organism>
<feature type="region of interest" description="Disordered" evidence="2">
    <location>
        <begin position="1"/>
        <end position="30"/>
    </location>
</feature>
<dbReference type="Proteomes" id="UP001161017">
    <property type="component" value="Unassembled WGS sequence"/>
</dbReference>
<comment type="caution">
    <text evidence="4">The sequence shown here is derived from an EMBL/GenBank/DDBJ whole genome shotgun (WGS) entry which is preliminary data.</text>
</comment>
<comment type="similarity">
    <text evidence="1">Belongs to the tpcK family.</text>
</comment>
<evidence type="ECO:0000256" key="2">
    <source>
        <dbReference type="SAM" id="MobiDB-lite"/>
    </source>
</evidence>
<sequence length="176" mass="19571">MSASSAPPNRTSSSQPPHPPPQTDPQHANPKETIRVLCFFRKRPDLTDAEFYHHWEHVHGPLLAPWIVKHGIDSYTQVHTTPPLQSQWSNLLVPPLPAPLPTIAHHGYALMDFDSPERMRAAFADPYYTDVVAQDEEKFLDKGGGEYGEGREAMSAMGRVVRVVEGGVSVVRAQES</sequence>
<dbReference type="GO" id="GO:0016491">
    <property type="term" value="F:oxidoreductase activity"/>
    <property type="evidence" value="ECO:0007669"/>
    <property type="project" value="InterPro"/>
</dbReference>
<feature type="domain" description="EthD" evidence="3">
    <location>
        <begin position="43"/>
        <end position="142"/>
    </location>
</feature>